<keyword evidence="1" id="KW-0418">Kinase</keyword>
<accession>A0ABW1J9U0</accession>
<evidence type="ECO:0000313" key="2">
    <source>
        <dbReference type="Proteomes" id="UP001596189"/>
    </source>
</evidence>
<comment type="caution">
    <text evidence="1">The sequence shown here is derived from an EMBL/GenBank/DDBJ whole genome shotgun (WGS) entry which is preliminary data.</text>
</comment>
<dbReference type="SUPFAM" id="SSF52540">
    <property type="entry name" value="P-loop containing nucleoside triphosphate hydrolases"/>
    <property type="match status" value="1"/>
</dbReference>
<organism evidence="1 2">
    <name type="scientific">Angustibacter luteus</name>
    <dbReference type="NCBI Taxonomy" id="658456"/>
    <lineage>
        <taxon>Bacteria</taxon>
        <taxon>Bacillati</taxon>
        <taxon>Actinomycetota</taxon>
        <taxon>Actinomycetes</taxon>
        <taxon>Kineosporiales</taxon>
        <taxon>Kineosporiaceae</taxon>
    </lineage>
</organism>
<evidence type="ECO:0000313" key="1">
    <source>
        <dbReference type="EMBL" id="MFC6005899.1"/>
    </source>
</evidence>
<sequence length="189" mass="20278">MLRATDVEPAIAAVLALLPGAPARTGPTRVIAVDGRSGAGKSSFARRLGAALDDAPVVRLDDVYPGWDGLEDGVTRLVDGVLRPVSMGDSATLRRYDWVTESDGEAYQIPCAATMVVEGCGAGAAVCRPFLSVLVWVQAPEDVRFRRAIDRDGESYRPHWRQWADQEDAHFAREGTAGQADVLLDTGTL</sequence>
<keyword evidence="2" id="KW-1185">Reference proteome</keyword>
<proteinExistence type="predicted"/>
<dbReference type="Proteomes" id="UP001596189">
    <property type="component" value="Unassembled WGS sequence"/>
</dbReference>
<gene>
    <name evidence="1" type="ORF">ACFQDO_02045</name>
</gene>
<keyword evidence="1" id="KW-0808">Transferase</keyword>
<dbReference type="RefSeq" id="WP_345716771.1">
    <property type="nucleotide sequence ID" value="NZ_BAABFP010000005.1"/>
</dbReference>
<protein>
    <submittedName>
        <fullName evidence="1">Uridine kinase</fullName>
    </submittedName>
</protein>
<dbReference type="InterPro" id="IPR027417">
    <property type="entry name" value="P-loop_NTPase"/>
</dbReference>
<dbReference type="GO" id="GO:0016301">
    <property type="term" value="F:kinase activity"/>
    <property type="evidence" value="ECO:0007669"/>
    <property type="project" value="UniProtKB-KW"/>
</dbReference>
<dbReference type="Gene3D" id="3.40.50.300">
    <property type="entry name" value="P-loop containing nucleotide triphosphate hydrolases"/>
    <property type="match status" value="1"/>
</dbReference>
<reference evidence="2" key="1">
    <citation type="journal article" date="2019" name="Int. J. Syst. Evol. Microbiol.">
        <title>The Global Catalogue of Microorganisms (GCM) 10K type strain sequencing project: providing services to taxonomists for standard genome sequencing and annotation.</title>
        <authorList>
            <consortium name="The Broad Institute Genomics Platform"/>
            <consortium name="The Broad Institute Genome Sequencing Center for Infectious Disease"/>
            <person name="Wu L."/>
            <person name="Ma J."/>
        </authorList>
    </citation>
    <scope>NUCLEOTIDE SEQUENCE [LARGE SCALE GENOMIC DNA]</scope>
    <source>
        <strain evidence="2">KACC 14249</strain>
    </source>
</reference>
<dbReference type="EMBL" id="JBHSRD010000002">
    <property type="protein sequence ID" value="MFC6005899.1"/>
    <property type="molecule type" value="Genomic_DNA"/>
</dbReference>
<name>A0ABW1J9U0_9ACTN</name>